<protein>
    <submittedName>
        <fullName evidence="2">Uncharacterized protein</fullName>
    </submittedName>
</protein>
<name>A0A1H3Q668_9BACT</name>
<feature type="transmembrane region" description="Helical" evidence="1">
    <location>
        <begin position="41"/>
        <end position="60"/>
    </location>
</feature>
<evidence type="ECO:0000313" key="3">
    <source>
        <dbReference type="Proteomes" id="UP000199663"/>
    </source>
</evidence>
<proteinExistence type="predicted"/>
<accession>A0A1H3Q668</accession>
<keyword evidence="1" id="KW-0812">Transmembrane</keyword>
<evidence type="ECO:0000256" key="1">
    <source>
        <dbReference type="SAM" id="Phobius"/>
    </source>
</evidence>
<organism evidence="2 3">
    <name type="scientific">Rhodonellum ikkaensis</name>
    <dbReference type="NCBI Taxonomy" id="336829"/>
    <lineage>
        <taxon>Bacteria</taxon>
        <taxon>Pseudomonadati</taxon>
        <taxon>Bacteroidota</taxon>
        <taxon>Cytophagia</taxon>
        <taxon>Cytophagales</taxon>
        <taxon>Cytophagaceae</taxon>
        <taxon>Rhodonellum</taxon>
    </lineage>
</organism>
<feature type="transmembrane region" description="Helical" evidence="1">
    <location>
        <begin position="12"/>
        <end position="29"/>
    </location>
</feature>
<keyword evidence="3" id="KW-1185">Reference proteome</keyword>
<gene>
    <name evidence="2" type="ORF">SAMN05444412_105238</name>
</gene>
<comment type="caution">
    <text evidence="2">The sequence shown here is derived from an EMBL/GenBank/DDBJ whole genome shotgun (WGS) entry which is preliminary data.</text>
</comment>
<dbReference type="RefSeq" id="WP_019599663.1">
    <property type="nucleotide sequence ID" value="NZ_FNQC01000005.1"/>
</dbReference>
<keyword evidence="1" id="KW-1133">Transmembrane helix</keyword>
<dbReference type="Proteomes" id="UP000199663">
    <property type="component" value="Unassembled WGS sequence"/>
</dbReference>
<reference evidence="2 3" key="1">
    <citation type="submission" date="2016-10" db="EMBL/GenBank/DDBJ databases">
        <authorList>
            <person name="Varghese N."/>
            <person name="Submissions S."/>
        </authorList>
    </citation>
    <scope>NUCLEOTIDE SEQUENCE [LARGE SCALE GENOMIC DNA]</scope>
    <source>
        <strain evidence="2 3">DSM 17997</strain>
    </source>
</reference>
<sequence>MTIKNKTITQGFIISGLMNLTVLVFSRGFTNSTIPEFDPVVMSNFGLLMIVIWGLAYMSIAKNYHKVKWLVGVFAVEKFIYGYIWIQWILNNNLSDVYKKDTMAGLFYSIYGINDWIFFVFFLLVFIKILKGNRV</sequence>
<keyword evidence="1" id="KW-0472">Membrane</keyword>
<feature type="transmembrane region" description="Helical" evidence="1">
    <location>
        <begin position="67"/>
        <end position="86"/>
    </location>
</feature>
<evidence type="ECO:0000313" key="2">
    <source>
        <dbReference type="EMBL" id="SDZ08681.1"/>
    </source>
</evidence>
<dbReference type="EMBL" id="FNQC01000005">
    <property type="protein sequence ID" value="SDZ08681.1"/>
    <property type="molecule type" value="Genomic_DNA"/>
</dbReference>
<feature type="transmembrane region" description="Helical" evidence="1">
    <location>
        <begin position="106"/>
        <end position="127"/>
    </location>
</feature>